<dbReference type="KEGG" id="ago:AGOS_ADL010W"/>
<dbReference type="OMA" id="RIMGKFL"/>
<dbReference type="PANTHER" id="PTHR28027">
    <property type="entry name" value="TRANSCRIPTIONAL REGULATOR MIT1"/>
    <property type="match status" value="1"/>
</dbReference>
<dbReference type="AlphaFoldDB" id="Q75AC7"/>
<organism evidence="2 3">
    <name type="scientific">Eremothecium gossypii (strain ATCC 10895 / CBS 109.51 / FGSC 9923 / NRRL Y-1056)</name>
    <name type="common">Yeast</name>
    <name type="synonym">Ashbya gossypii</name>
    <dbReference type="NCBI Taxonomy" id="284811"/>
    <lineage>
        <taxon>Eukaryota</taxon>
        <taxon>Fungi</taxon>
        <taxon>Dikarya</taxon>
        <taxon>Ascomycota</taxon>
        <taxon>Saccharomycotina</taxon>
        <taxon>Saccharomycetes</taxon>
        <taxon>Saccharomycetales</taxon>
        <taxon>Saccharomycetaceae</taxon>
        <taxon>Eremothecium</taxon>
    </lineage>
</organism>
<protein>
    <submittedName>
        <fullName evidence="2">ADL010Wp</fullName>
    </submittedName>
</protein>
<dbReference type="InterPro" id="IPR018608">
    <property type="entry name" value="Gti1/Pac2"/>
</dbReference>
<keyword evidence="3" id="KW-1185">Reference proteome</keyword>
<dbReference type="RefSeq" id="NP_984087.1">
    <property type="nucleotide sequence ID" value="NM_209440.1"/>
</dbReference>
<dbReference type="InParanoid" id="Q75AC7"/>
<name>Q75AC7_EREGS</name>
<reference evidence="3" key="2">
    <citation type="journal article" date="2013" name="G3 (Bethesda)">
        <title>Genomes of Ashbya fungi isolated from insects reveal four mating-type loci, numerous translocations, lack of transposons, and distinct gene duplications.</title>
        <authorList>
            <person name="Dietrich F.S."/>
            <person name="Voegeli S."/>
            <person name="Kuo S."/>
            <person name="Philippsen P."/>
        </authorList>
    </citation>
    <scope>GENOME REANNOTATION</scope>
    <source>
        <strain evidence="3">ATCC 10895 / CBS 109.51 / FGSC 9923 / NRRL Y-1056</strain>
    </source>
</reference>
<gene>
    <name evidence="2" type="ORF">AGOS_ADL010W</name>
</gene>
<feature type="region of interest" description="Disordered" evidence="1">
    <location>
        <begin position="92"/>
        <end position="118"/>
    </location>
</feature>
<dbReference type="Pfam" id="PF09729">
    <property type="entry name" value="Gti1_Pac2"/>
    <property type="match status" value="1"/>
</dbReference>
<dbReference type="OrthoDB" id="5572844at2759"/>
<evidence type="ECO:0000256" key="1">
    <source>
        <dbReference type="SAM" id="MobiDB-lite"/>
    </source>
</evidence>
<feature type="region of interest" description="Disordered" evidence="1">
    <location>
        <begin position="285"/>
        <end position="361"/>
    </location>
</feature>
<feature type="region of interest" description="Disordered" evidence="1">
    <location>
        <begin position="511"/>
        <end position="547"/>
    </location>
</feature>
<feature type="compositionally biased region" description="Low complexity" evidence="1">
    <location>
        <begin position="419"/>
        <end position="434"/>
    </location>
</feature>
<dbReference type="Proteomes" id="UP000000591">
    <property type="component" value="Chromosome IV"/>
</dbReference>
<feature type="compositionally biased region" description="Basic and acidic residues" evidence="1">
    <location>
        <begin position="323"/>
        <end position="339"/>
    </location>
</feature>
<evidence type="ECO:0000313" key="2">
    <source>
        <dbReference type="EMBL" id="AAS51911.1"/>
    </source>
</evidence>
<proteinExistence type="predicted"/>
<dbReference type="GeneID" id="4620235"/>
<dbReference type="HOGENOM" id="CLU_489178_0_0_1"/>
<feature type="compositionally biased region" description="Polar residues" evidence="1">
    <location>
        <begin position="311"/>
        <end position="320"/>
    </location>
</feature>
<dbReference type="GO" id="GO:0003677">
    <property type="term" value="F:DNA binding"/>
    <property type="evidence" value="ECO:0000318"/>
    <property type="project" value="GO_Central"/>
</dbReference>
<dbReference type="PANTHER" id="PTHR28027:SF2">
    <property type="entry name" value="TRANSCRIPTIONAL REGULATOR MIT1"/>
    <property type="match status" value="1"/>
</dbReference>
<accession>Q75AC7</accession>
<dbReference type="eggNOG" id="KOG4476">
    <property type="taxonomic scope" value="Eukaryota"/>
</dbReference>
<feature type="compositionally biased region" description="Polar residues" evidence="1">
    <location>
        <begin position="516"/>
        <end position="534"/>
    </location>
</feature>
<dbReference type="EMBL" id="AE016817">
    <property type="protein sequence ID" value="AAS51911.1"/>
    <property type="molecule type" value="Genomic_DNA"/>
</dbReference>
<sequence length="547" mass="59621">MEVSPSYHGYIETNTDALLLAQAILDGKLKPVSRRPYEIERPQLIISGNVFVFIEEKSGIKRWTDGVSWSPSRIMGKFLVYRELDKQNSSLLQGHAGQSGRRKNSDVAEPLQEDQRNPVSKALVGSLNSSYAFKPGGLVKKTMSLKLKRASHVETIHIISYYTAEDVESGKLLKPSGTPFFKQLQPCRELILALDSSSVGNSRNASSNMGSSNQVVNVSNVPVLPLCTQLPGAAVSSYINPPIVQPIVNQSGYQGLGQLTTHHHHQHHHHHHQQLSQASLQGQAHNPFYSHNYYPGSSQHNPNAPLYHSYSYYTQNNPNMHLSPDHQHLSLNKPHDHQHQQQPQQPQEQVAQRRPHTGSAASATDISQLANASVASAPSSLSATSSPPHGQFAALPLPGSLFAADQQKQTGIQLPLPFPQGSSASAPPSASALRQPPPQQHAPICPKGTAAGYAPYPGYNMQQYVQTPPIYPVSRYGISSAAQLSFAPHMVSPSAQISPLPQQVYAYPLQHENPPSRGSASGTHTTVNADTLLNFTGRKTMHGKERK</sequence>
<feature type="region of interest" description="Disordered" evidence="1">
    <location>
        <begin position="413"/>
        <end position="446"/>
    </location>
</feature>
<reference evidence="2 3" key="1">
    <citation type="journal article" date="2004" name="Science">
        <title>The Ashbya gossypii genome as a tool for mapping the ancient Saccharomyces cerevisiae genome.</title>
        <authorList>
            <person name="Dietrich F.S."/>
            <person name="Voegeli S."/>
            <person name="Brachat S."/>
            <person name="Lerch A."/>
            <person name="Gates K."/>
            <person name="Steiner S."/>
            <person name="Mohr C."/>
            <person name="Pohlmann R."/>
            <person name="Luedi P."/>
            <person name="Choi S."/>
            <person name="Wing R.A."/>
            <person name="Flavier A."/>
            <person name="Gaffney T.D."/>
            <person name="Philippsen P."/>
        </authorList>
    </citation>
    <scope>NUCLEOTIDE SEQUENCE [LARGE SCALE GENOMIC DNA]</scope>
    <source>
        <strain evidence="3">ATCC 10895 / CBS 109.51 / FGSC 9923 / NRRL Y-1056</strain>
    </source>
</reference>
<feature type="compositionally biased region" description="Low complexity" evidence="1">
    <location>
        <begin position="340"/>
        <end position="349"/>
    </location>
</feature>
<evidence type="ECO:0000313" key="3">
    <source>
        <dbReference type="Proteomes" id="UP000000591"/>
    </source>
</evidence>